<keyword evidence="3" id="KW-0812">Transmembrane</keyword>
<dbReference type="PATRIC" id="fig|1432656.3.peg.1544"/>
<feature type="domain" description="Glycosyltransferase 2-like" evidence="4">
    <location>
        <begin position="39"/>
        <end position="196"/>
    </location>
</feature>
<keyword evidence="3" id="KW-0472">Membrane</keyword>
<dbReference type="PANTHER" id="PTHR43630:SF1">
    <property type="entry name" value="POLY-BETA-1,6-N-ACETYL-D-GLUCOSAMINE SYNTHASE"/>
    <property type="match status" value="1"/>
</dbReference>
<dbReference type="RefSeq" id="WP_062372509.1">
    <property type="nucleotide sequence ID" value="NZ_CP007140.1"/>
</dbReference>
<dbReference type="OrthoDB" id="43988at2157"/>
<keyword evidence="6" id="KW-1185">Reference proteome</keyword>
<dbReference type="STRING" id="1432656.X802_07915"/>
<dbReference type="GO" id="GO:0016757">
    <property type="term" value="F:glycosyltransferase activity"/>
    <property type="evidence" value="ECO:0007669"/>
    <property type="project" value="UniProtKB-KW"/>
</dbReference>
<dbReference type="Gene3D" id="3.90.550.10">
    <property type="entry name" value="Spore Coat Polysaccharide Biosynthesis Protein SpsA, Chain A"/>
    <property type="match status" value="1"/>
</dbReference>
<dbReference type="EMBL" id="CP007140">
    <property type="protein sequence ID" value="AJC72096.1"/>
    <property type="molecule type" value="Genomic_DNA"/>
</dbReference>
<feature type="transmembrane region" description="Helical" evidence="3">
    <location>
        <begin position="265"/>
        <end position="284"/>
    </location>
</feature>
<evidence type="ECO:0000256" key="1">
    <source>
        <dbReference type="ARBA" id="ARBA00022676"/>
    </source>
</evidence>
<evidence type="ECO:0000313" key="5">
    <source>
        <dbReference type="EMBL" id="AJC72096.1"/>
    </source>
</evidence>
<sequence length="354" mass="40226">MLVEIVLAVILLWDVSFFLRYLVSFQKKYLTTDWKPKVSIIIPAYNEAENIEEAIRAALSQDYPSIEVIVVDDGSEDGTYERALSLKDPRLRVVQIDHGGKTKALNRGLEISAGEIIVTTDADGVLERNAVSRLVERFYSDDIVAVGGQVRVRGRRFLELAQDIEHLRIATFRRAKELENLSLAPGPVSAFRKNALLRIGGFVEDLVEDYATTLALKRLGSVVYAPHAKVWVKMPSELRALWRQRRRWFLGDLPKLAAKPLGEKLFFVLSDTVALFDVFFPLAALLTGKWFLLLVFLALEWAMMSIIVRVEGGSLLEVLLFPILLWFWAAFYLALHIYGLVHYAFGRETSIEWN</sequence>
<feature type="transmembrane region" description="Helical" evidence="3">
    <location>
        <begin position="290"/>
        <end position="308"/>
    </location>
</feature>
<dbReference type="InterPro" id="IPR001173">
    <property type="entry name" value="Glyco_trans_2-like"/>
</dbReference>
<dbReference type="Pfam" id="PF00535">
    <property type="entry name" value="Glycos_transf_2"/>
    <property type="match status" value="1"/>
</dbReference>
<accession>A0A0X1KLG3</accession>
<dbReference type="InterPro" id="IPR029044">
    <property type="entry name" value="Nucleotide-diphossugar_trans"/>
</dbReference>
<evidence type="ECO:0000256" key="2">
    <source>
        <dbReference type="ARBA" id="ARBA00022679"/>
    </source>
</evidence>
<gene>
    <name evidence="5" type="ORF">X802_07915</name>
</gene>
<evidence type="ECO:0000259" key="4">
    <source>
        <dbReference type="Pfam" id="PF00535"/>
    </source>
</evidence>
<reference evidence="5 6" key="1">
    <citation type="submission" date="2014-01" db="EMBL/GenBank/DDBJ databases">
        <title>Genome sequencing of Thermococcus guaymasensis.</title>
        <authorList>
            <person name="Zhang X."/>
            <person name="Alvare G."/>
            <person name="Fristensky B."/>
            <person name="Chen L."/>
            <person name="Suen T."/>
            <person name="Chen Q."/>
            <person name="Ma K."/>
        </authorList>
    </citation>
    <scope>NUCLEOTIDE SEQUENCE [LARGE SCALE GENOMIC DNA]</scope>
    <source>
        <strain evidence="5 6">DSM 11113</strain>
    </source>
</reference>
<feature type="transmembrane region" description="Helical" evidence="3">
    <location>
        <begin position="6"/>
        <end position="23"/>
    </location>
</feature>
<dbReference type="AlphaFoldDB" id="A0A0X1KLG3"/>
<evidence type="ECO:0000256" key="3">
    <source>
        <dbReference type="SAM" id="Phobius"/>
    </source>
</evidence>
<evidence type="ECO:0000313" key="6">
    <source>
        <dbReference type="Proteomes" id="UP000062043"/>
    </source>
</evidence>
<dbReference type="SUPFAM" id="SSF53448">
    <property type="entry name" value="Nucleotide-diphospho-sugar transferases"/>
    <property type="match status" value="1"/>
</dbReference>
<dbReference type="PANTHER" id="PTHR43630">
    <property type="entry name" value="POLY-BETA-1,6-N-ACETYL-D-GLUCOSAMINE SYNTHASE"/>
    <property type="match status" value="1"/>
</dbReference>
<name>A0A0X1KLG3_9EURY</name>
<feature type="transmembrane region" description="Helical" evidence="3">
    <location>
        <begin position="320"/>
        <end position="345"/>
    </location>
</feature>
<organism evidence="5 6">
    <name type="scientific">Thermococcus guaymasensis DSM 11113</name>
    <dbReference type="NCBI Taxonomy" id="1432656"/>
    <lineage>
        <taxon>Archaea</taxon>
        <taxon>Methanobacteriati</taxon>
        <taxon>Methanobacteriota</taxon>
        <taxon>Thermococci</taxon>
        <taxon>Thermococcales</taxon>
        <taxon>Thermococcaceae</taxon>
        <taxon>Thermococcus</taxon>
    </lineage>
</organism>
<proteinExistence type="predicted"/>
<keyword evidence="2 5" id="KW-0808">Transferase</keyword>
<dbReference type="KEGG" id="tgy:X802_07915"/>
<dbReference type="CDD" id="cd06423">
    <property type="entry name" value="CESA_like"/>
    <property type="match status" value="1"/>
</dbReference>
<keyword evidence="1" id="KW-0328">Glycosyltransferase</keyword>
<keyword evidence="3" id="KW-1133">Transmembrane helix</keyword>
<protein>
    <submittedName>
        <fullName evidence="5">Glycosyl transferase</fullName>
    </submittedName>
</protein>
<dbReference type="GeneID" id="27135580"/>
<dbReference type="Proteomes" id="UP000062043">
    <property type="component" value="Chromosome"/>
</dbReference>